<reference evidence="1" key="2">
    <citation type="submission" date="2006-01" db="EMBL/GenBank/DDBJ databases">
        <authorList>
            <person name="Genoscope"/>
        </authorList>
    </citation>
    <scope>NUCLEOTIDE SEQUENCE</scope>
</reference>
<accession>Q1PV76</accession>
<sequence length="52" mass="6190">MLPFMNKRRKTMATIYKELEVKIRSLSDTEKLKLVDSLLTQLDRPDPEIDRI</sequence>
<evidence type="ECO:0000313" key="1">
    <source>
        <dbReference type="EMBL" id="CAJ71134.1"/>
    </source>
</evidence>
<name>Q1PV76_KUEST</name>
<organism evidence="1">
    <name type="scientific">Kuenenia stuttgartiensis</name>
    <dbReference type="NCBI Taxonomy" id="174633"/>
    <lineage>
        <taxon>Bacteria</taxon>
        <taxon>Pseudomonadati</taxon>
        <taxon>Planctomycetota</taxon>
        <taxon>Candidatus Brocadiia</taxon>
        <taxon>Candidatus Brocadiales</taxon>
        <taxon>Candidatus Brocadiaceae</taxon>
        <taxon>Candidatus Kuenenia</taxon>
    </lineage>
</organism>
<protein>
    <submittedName>
        <fullName evidence="1">Uncharacterized protein</fullName>
    </submittedName>
</protein>
<reference evidence="1" key="1">
    <citation type="journal article" date="2006" name="Nature">
        <title>Deciphering the evolution and metabolism of an anammox bacterium from a community genome.</title>
        <authorList>
            <person name="Strous M."/>
            <person name="Pelletier E."/>
            <person name="Mangenot S."/>
            <person name="Rattei T."/>
            <person name="Lehner A."/>
            <person name="Taylor M.W."/>
            <person name="Horn M."/>
            <person name="Daims H."/>
            <person name="Bartol-Mavel D."/>
            <person name="Wincker P."/>
            <person name="Barbe V."/>
            <person name="Fonknechten N."/>
            <person name="Vallenet D."/>
            <person name="Segurens B."/>
            <person name="Schenowitz-Truong C."/>
            <person name="Medigue C."/>
            <person name="Collingro A."/>
            <person name="Snel B."/>
            <person name="Dutilh B.E."/>
            <person name="OpDenCamp H.J.M."/>
            <person name="vanDerDrift C."/>
            <person name="Cirpus I."/>
            <person name="vanDePas-Schoonen K.T."/>
            <person name="Harhangi H.R."/>
            <person name="vanNiftrik L."/>
            <person name="Schmid M."/>
            <person name="Keltjens J."/>
            <person name="vanDeVossenberg J."/>
            <person name="Kartal B."/>
            <person name="Meier H."/>
            <person name="Frishman D."/>
            <person name="Huynen M.A."/>
            <person name="Mewes H."/>
            <person name="Weissenbach J."/>
            <person name="Jetten M.S.M."/>
            <person name="Wagner M."/>
            <person name="LePaslier D."/>
        </authorList>
    </citation>
    <scope>NUCLEOTIDE SEQUENCE</scope>
</reference>
<dbReference type="AlphaFoldDB" id="Q1PV76"/>
<gene>
    <name evidence="1" type="ORF">kustc0389</name>
</gene>
<dbReference type="EMBL" id="CT573073">
    <property type="protein sequence ID" value="CAJ71134.1"/>
    <property type="molecule type" value="Genomic_DNA"/>
</dbReference>
<proteinExistence type="predicted"/>